<proteinExistence type="predicted"/>
<name>A0A1L3Q3Y5_9EURY</name>
<protein>
    <submittedName>
        <fullName evidence="2">Uncharacterized protein</fullName>
    </submittedName>
</protein>
<reference evidence="2 3" key="1">
    <citation type="submission" date="2016-10" db="EMBL/GenBank/DDBJ databases">
        <title>Methanohalophilus halophilus.</title>
        <authorList>
            <person name="L'haridon S."/>
        </authorList>
    </citation>
    <scope>NUCLEOTIDE SEQUENCE [LARGE SCALE GENOMIC DNA]</scope>
    <source>
        <strain evidence="2 3">Z-7982</strain>
    </source>
</reference>
<evidence type="ECO:0000313" key="2">
    <source>
        <dbReference type="EMBL" id="APH39596.1"/>
    </source>
</evidence>
<dbReference type="EMBL" id="CP017921">
    <property type="protein sequence ID" value="APH39596.1"/>
    <property type="molecule type" value="Genomic_DNA"/>
</dbReference>
<evidence type="ECO:0000256" key="1">
    <source>
        <dbReference type="SAM" id="MobiDB-lite"/>
    </source>
</evidence>
<gene>
    <name evidence="2" type="ORF">BHR79_08965</name>
</gene>
<accession>A0A1L3Q3Y5</accession>
<dbReference type="Proteomes" id="UP000186879">
    <property type="component" value="Chromosome"/>
</dbReference>
<feature type="compositionally biased region" description="Acidic residues" evidence="1">
    <location>
        <begin position="29"/>
        <end position="53"/>
    </location>
</feature>
<feature type="region of interest" description="Disordered" evidence="1">
    <location>
        <begin position="1"/>
        <end position="73"/>
    </location>
</feature>
<keyword evidence="3" id="KW-1185">Reference proteome</keyword>
<dbReference type="KEGG" id="mhaz:BHR79_08965"/>
<evidence type="ECO:0000313" key="3">
    <source>
        <dbReference type="Proteomes" id="UP000186879"/>
    </source>
</evidence>
<feature type="compositionally biased region" description="Basic and acidic residues" evidence="1">
    <location>
        <begin position="54"/>
        <end position="73"/>
    </location>
</feature>
<dbReference type="STRING" id="2177.BHR79_08965"/>
<sequence length="73" mass="8494">MYKRKGYKGSDYMPTPSNEPKPIKKKEEEPGETAEEAIDDWCELVSGDEEETTEADREMKEWCKSTTSKKEEE</sequence>
<dbReference type="AlphaFoldDB" id="A0A1L3Q3Y5"/>
<organism evidence="2 3">
    <name type="scientific">Methanohalophilus halophilus</name>
    <dbReference type="NCBI Taxonomy" id="2177"/>
    <lineage>
        <taxon>Archaea</taxon>
        <taxon>Methanobacteriati</taxon>
        <taxon>Methanobacteriota</taxon>
        <taxon>Stenosarchaea group</taxon>
        <taxon>Methanomicrobia</taxon>
        <taxon>Methanosarcinales</taxon>
        <taxon>Methanosarcinaceae</taxon>
        <taxon>Methanohalophilus</taxon>
    </lineage>
</organism>